<sequence length="509" mass="54800">MDIRAAEISKVIKDQIANFGTEAQVSEVGSVLSVGDGIARIHGLDNVQAGEMVEFANGIQGMALNLEADNVGVVIFGTDSEIREGDVVKRTGTIVDVPVGKELLGRVVDGLGNPIDGKGPLKTTQRSRVEVKAPGIIPRQSVSEPVQTGLKALDALVPVGRGQRELIIGDRQTGKTAVAIDTFINQKEVNKGTDESKKLYCIYVAVGQKRSTVAQIVRALEEQGAMEYSIVVAATASEPAPLQYLAPYTGVAMGEFFRDNGMHAVIVYDDLSKQAVAYRQMSLLLRRPPGREAYPGDVFYLHSRLLERAAKMSDANGGGSLTALPIIETQAGDVSAYIPTNVISITDGQIFLETDLFFQGIRPAINVGLSVSRVGSAAQTKAMKKVSGSIKLELAQYREMAAFAQFGSDLDASTQKLLNRGARLTELLKQKQFSPLPFEEQTASIFAGTNGYLDGIPVADVNRYEDAMLADLRANHAGILKTIRDSRDFSDDSKKALMAALEKFTKNFA</sequence>
<keyword evidence="19" id="KW-1185">Reference proteome</keyword>
<keyword evidence="7 14" id="KW-0067">ATP-binding</keyword>
<dbReference type="PROSITE" id="PS00152">
    <property type="entry name" value="ATPASE_ALPHA_BETA"/>
    <property type="match status" value="1"/>
</dbReference>
<dbReference type="AlphaFoldDB" id="A0A840B086"/>
<dbReference type="CDD" id="cd01132">
    <property type="entry name" value="F1-ATPase_alpha_CD"/>
    <property type="match status" value="1"/>
</dbReference>
<dbReference type="GO" id="GO:0005886">
    <property type="term" value="C:plasma membrane"/>
    <property type="evidence" value="ECO:0007669"/>
    <property type="project" value="UniProtKB-SubCell"/>
</dbReference>
<gene>
    <name evidence="14" type="primary">atpA</name>
    <name evidence="18" type="ORF">GGR91_001579</name>
</gene>
<comment type="caution">
    <text evidence="18">The sequence shown here is derived from an EMBL/GenBank/DDBJ whole genome shotgun (WGS) entry which is preliminary data.</text>
</comment>
<dbReference type="GO" id="GO:0045259">
    <property type="term" value="C:proton-transporting ATP synthase complex"/>
    <property type="evidence" value="ECO:0007669"/>
    <property type="project" value="UniProtKB-KW"/>
</dbReference>
<dbReference type="SUPFAM" id="SSF47917">
    <property type="entry name" value="C-terminal domain of alpha and beta subunits of F1 ATP synthase"/>
    <property type="match status" value="1"/>
</dbReference>
<evidence type="ECO:0000256" key="9">
    <source>
        <dbReference type="ARBA" id="ARBA00023065"/>
    </source>
</evidence>
<dbReference type="SUPFAM" id="SSF50615">
    <property type="entry name" value="N-terminal domain of alpha and beta subunits of F1 ATP synthase"/>
    <property type="match status" value="1"/>
</dbReference>
<keyword evidence="9 14" id="KW-0406">Ion transport</keyword>
<dbReference type="EC" id="7.1.2.2" evidence="14"/>
<dbReference type="GO" id="GO:0043531">
    <property type="term" value="F:ADP binding"/>
    <property type="evidence" value="ECO:0007669"/>
    <property type="project" value="TreeGrafter"/>
</dbReference>
<evidence type="ECO:0000313" key="19">
    <source>
        <dbReference type="Proteomes" id="UP000581447"/>
    </source>
</evidence>
<dbReference type="PANTHER" id="PTHR48082">
    <property type="entry name" value="ATP SYNTHASE SUBUNIT ALPHA, MITOCHONDRIAL"/>
    <property type="match status" value="1"/>
</dbReference>
<evidence type="ECO:0000256" key="5">
    <source>
        <dbReference type="ARBA" id="ARBA00022741"/>
    </source>
</evidence>
<dbReference type="Pfam" id="PF02874">
    <property type="entry name" value="ATP-synt_ab_N"/>
    <property type="match status" value="1"/>
</dbReference>
<evidence type="ECO:0000256" key="12">
    <source>
        <dbReference type="ARBA" id="ARBA00023310"/>
    </source>
</evidence>
<dbReference type="InterPro" id="IPR004100">
    <property type="entry name" value="ATPase_F1/V1/A1_a/bsu_N"/>
</dbReference>
<dbReference type="EMBL" id="JACIEA010000002">
    <property type="protein sequence ID" value="MBB3943321.1"/>
    <property type="molecule type" value="Genomic_DNA"/>
</dbReference>
<dbReference type="RefSeq" id="WP_183941655.1">
    <property type="nucleotide sequence ID" value="NZ_BAABBG010000005.1"/>
</dbReference>
<comment type="subunit">
    <text evidence="13">F-type ATPases have 2 components, CF(1) - the catalytic core - and CF(0) - the membrane proton channel. CF(1) has five subunits: alpha(3), beta(3), gamma(1), delta(1), epsilon(1). CF(0) has four main subunits: a(1), b(1), b'(1) and c(9-12).</text>
</comment>
<feature type="domain" description="ATPase F1/V1/A1 complex alpha/beta subunit N-terminal" evidence="17">
    <location>
        <begin position="25"/>
        <end position="92"/>
    </location>
</feature>
<dbReference type="InterPro" id="IPR038376">
    <property type="entry name" value="ATP_synth_asu_C_sf"/>
</dbReference>
<organism evidence="18 19">
    <name type="scientific">Sphingorhabdus rigui</name>
    <dbReference type="NCBI Taxonomy" id="1282858"/>
    <lineage>
        <taxon>Bacteria</taxon>
        <taxon>Pseudomonadati</taxon>
        <taxon>Pseudomonadota</taxon>
        <taxon>Alphaproteobacteria</taxon>
        <taxon>Sphingomonadales</taxon>
        <taxon>Sphingomonadaceae</taxon>
        <taxon>Sphingorhabdus</taxon>
    </lineage>
</organism>
<name>A0A840B086_9SPHN</name>
<evidence type="ECO:0000256" key="14">
    <source>
        <dbReference type="HAMAP-Rule" id="MF_01346"/>
    </source>
</evidence>
<dbReference type="PIRSF" id="PIRSF039088">
    <property type="entry name" value="F_ATPase_subunit_alpha"/>
    <property type="match status" value="1"/>
</dbReference>
<dbReference type="Gene3D" id="3.40.50.300">
    <property type="entry name" value="P-loop containing nucleotide triphosphate hydrolases"/>
    <property type="match status" value="1"/>
</dbReference>
<dbReference type="InterPro" id="IPR023366">
    <property type="entry name" value="ATP_synth_asu-like_sf"/>
</dbReference>
<evidence type="ECO:0000256" key="6">
    <source>
        <dbReference type="ARBA" id="ARBA00022781"/>
    </source>
</evidence>
<dbReference type="SUPFAM" id="SSF52540">
    <property type="entry name" value="P-loop containing nucleoside triphosphate hydrolases"/>
    <property type="match status" value="1"/>
</dbReference>
<dbReference type="InterPro" id="IPR020003">
    <property type="entry name" value="ATPase_a/bsu_AS"/>
</dbReference>
<dbReference type="InterPro" id="IPR000793">
    <property type="entry name" value="ATP_synth_asu_C"/>
</dbReference>
<evidence type="ECO:0000256" key="1">
    <source>
        <dbReference type="ARBA" id="ARBA00003784"/>
    </source>
</evidence>
<dbReference type="Gene3D" id="2.40.30.20">
    <property type="match status" value="1"/>
</dbReference>
<keyword evidence="8 14" id="KW-1278">Translocase</keyword>
<evidence type="ECO:0000259" key="16">
    <source>
        <dbReference type="Pfam" id="PF00306"/>
    </source>
</evidence>
<reference evidence="18 19" key="1">
    <citation type="submission" date="2020-08" db="EMBL/GenBank/DDBJ databases">
        <title>Genomic Encyclopedia of Type Strains, Phase IV (KMG-IV): sequencing the most valuable type-strain genomes for metagenomic binning, comparative biology and taxonomic classification.</title>
        <authorList>
            <person name="Goeker M."/>
        </authorList>
    </citation>
    <scope>NUCLEOTIDE SEQUENCE [LARGE SCALE GENOMIC DNA]</scope>
    <source>
        <strain evidence="18 19">DSM 29050</strain>
    </source>
</reference>
<evidence type="ECO:0000256" key="10">
    <source>
        <dbReference type="ARBA" id="ARBA00023136"/>
    </source>
</evidence>
<dbReference type="GO" id="GO:0005524">
    <property type="term" value="F:ATP binding"/>
    <property type="evidence" value="ECO:0007669"/>
    <property type="project" value="UniProtKB-UniRule"/>
</dbReference>
<proteinExistence type="inferred from homology"/>
<dbReference type="Gene3D" id="1.20.150.20">
    <property type="entry name" value="ATP synthase alpha/beta chain, C-terminal domain"/>
    <property type="match status" value="1"/>
</dbReference>
<dbReference type="CDD" id="cd18113">
    <property type="entry name" value="ATP-synt_F1_alpha_C"/>
    <property type="match status" value="1"/>
</dbReference>
<dbReference type="Proteomes" id="UP000581447">
    <property type="component" value="Unassembled WGS sequence"/>
</dbReference>
<feature type="domain" description="ATPase F1/V1/A1 complex alpha/beta subunit nucleotide-binding" evidence="15">
    <location>
        <begin position="149"/>
        <end position="372"/>
    </location>
</feature>
<evidence type="ECO:0000256" key="7">
    <source>
        <dbReference type="ARBA" id="ARBA00022840"/>
    </source>
</evidence>
<keyword evidence="14" id="KW-1003">Cell membrane</keyword>
<keyword evidence="5 14" id="KW-0547">Nucleotide-binding</keyword>
<dbReference type="InterPro" id="IPR000194">
    <property type="entry name" value="ATPase_F1/V1/A1_a/bsu_nucl-bd"/>
</dbReference>
<dbReference type="Pfam" id="PF00306">
    <property type="entry name" value="ATP-synt_ab_C"/>
    <property type="match status" value="1"/>
</dbReference>
<keyword evidence="10 14" id="KW-0472">Membrane</keyword>
<protein>
    <recommendedName>
        <fullName evidence="14">ATP synthase subunit alpha</fullName>
        <ecNumber evidence="14">7.1.2.2</ecNumber>
    </recommendedName>
    <alternativeName>
        <fullName evidence="14">ATP synthase F1 sector subunit alpha</fullName>
    </alternativeName>
    <alternativeName>
        <fullName evidence="14">F-ATPase subunit alpha</fullName>
    </alternativeName>
</protein>
<dbReference type="InterPro" id="IPR033732">
    <property type="entry name" value="ATP_synth_F1_a_nt-bd_dom"/>
</dbReference>
<dbReference type="HAMAP" id="MF_01346">
    <property type="entry name" value="ATP_synth_alpha_bact"/>
    <property type="match status" value="1"/>
</dbReference>
<dbReference type="InterPro" id="IPR036121">
    <property type="entry name" value="ATPase_F1/V1/A1_a/bsu_N_sf"/>
</dbReference>
<evidence type="ECO:0000256" key="3">
    <source>
        <dbReference type="ARBA" id="ARBA00008936"/>
    </source>
</evidence>
<evidence type="ECO:0000256" key="4">
    <source>
        <dbReference type="ARBA" id="ARBA00022448"/>
    </source>
</evidence>
<evidence type="ECO:0000259" key="17">
    <source>
        <dbReference type="Pfam" id="PF02874"/>
    </source>
</evidence>
<evidence type="ECO:0000256" key="13">
    <source>
        <dbReference type="ARBA" id="ARBA00026013"/>
    </source>
</evidence>
<dbReference type="Pfam" id="PF00006">
    <property type="entry name" value="ATP-synt_ab"/>
    <property type="match status" value="1"/>
</dbReference>
<dbReference type="FunFam" id="2.40.30.20:FF:000001">
    <property type="entry name" value="ATP synthase subunit alpha"/>
    <property type="match status" value="1"/>
</dbReference>
<dbReference type="FunFam" id="3.40.50.300:FF:002432">
    <property type="entry name" value="ATP synthase subunit alpha, mitochondrial"/>
    <property type="match status" value="1"/>
</dbReference>
<dbReference type="NCBIfam" id="NF009884">
    <property type="entry name" value="PRK13343.1"/>
    <property type="match status" value="1"/>
</dbReference>
<comment type="function">
    <text evidence="1 14">Produces ATP from ADP in the presence of a proton gradient across the membrane. The alpha chain is a regulatory subunit.</text>
</comment>
<feature type="binding site" evidence="14">
    <location>
        <begin position="169"/>
        <end position="176"/>
    </location>
    <ligand>
        <name>ATP</name>
        <dbReference type="ChEBI" id="CHEBI:30616"/>
    </ligand>
</feature>
<keyword evidence="12 14" id="KW-0066">ATP synthesis</keyword>
<dbReference type="FunFam" id="1.20.150.20:FF:000001">
    <property type="entry name" value="ATP synthase subunit alpha"/>
    <property type="match status" value="1"/>
</dbReference>
<comment type="subcellular location">
    <subcellularLocation>
        <location evidence="14">Cell membrane</location>
        <topology evidence="14">Peripheral membrane protein</topology>
    </subcellularLocation>
    <subcellularLocation>
        <location evidence="2">Membrane</location>
    </subcellularLocation>
</comment>
<dbReference type="CDD" id="cd18116">
    <property type="entry name" value="ATP-synt_F1_alpha_N"/>
    <property type="match status" value="1"/>
</dbReference>
<evidence type="ECO:0000256" key="8">
    <source>
        <dbReference type="ARBA" id="ARBA00022967"/>
    </source>
</evidence>
<feature type="site" description="Required for activity" evidence="14">
    <location>
        <position position="370"/>
    </location>
</feature>
<comment type="similarity">
    <text evidence="3 14">Belongs to the ATPase alpha/beta chains family.</text>
</comment>
<dbReference type="NCBIfam" id="TIGR00962">
    <property type="entry name" value="atpA"/>
    <property type="match status" value="1"/>
</dbReference>
<comment type="catalytic activity">
    <reaction evidence="14">
        <text>ATP + H2O + 4 H(+)(in) = ADP + phosphate + 5 H(+)(out)</text>
        <dbReference type="Rhea" id="RHEA:57720"/>
        <dbReference type="ChEBI" id="CHEBI:15377"/>
        <dbReference type="ChEBI" id="CHEBI:15378"/>
        <dbReference type="ChEBI" id="CHEBI:30616"/>
        <dbReference type="ChEBI" id="CHEBI:43474"/>
        <dbReference type="ChEBI" id="CHEBI:456216"/>
        <dbReference type="EC" id="7.1.2.2"/>
    </reaction>
</comment>
<keyword evidence="4 14" id="KW-0813">Transport</keyword>
<evidence type="ECO:0000256" key="2">
    <source>
        <dbReference type="ARBA" id="ARBA00004370"/>
    </source>
</evidence>
<dbReference type="InterPro" id="IPR027417">
    <property type="entry name" value="P-loop_NTPase"/>
</dbReference>
<accession>A0A840B086</accession>
<keyword evidence="11 14" id="KW-0139">CF(1)</keyword>
<dbReference type="GO" id="GO:0046933">
    <property type="term" value="F:proton-transporting ATP synthase activity, rotational mechanism"/>
    <property type="evidence" value="ECO:0007669"/>
    <property type="project" value="UniProtKB-UniRule"/>
</dbReference>
<keyword evidence="6 14" id="KW-0375">Hydrogen ion transport</keyword>
<feature type="domain" description="ATP synthase alpha subunit C-terminal" evidence="16">
    <location>
        <begin position="379"/>
        <end position="504"/>
    </location>
</feature>
<evidence type="ECO:0000256" key="11">
    <source>
        <dbReference type="ARBA" id="ARBA00023196"/>
    </source>
</evidence>
<evidence type="ECO:0000313" key="18">
    <source>
        <dbReference type="EMBL" id="MBB3943321.1"/>
    </source>
</evidence>
<evidence type="ECO:0000259" key="15">
    <source>
        <dbReference type="Pfam" id="PF00006"/>
    </source>
</evidence>
<dbReference type="PANTHER" id="PTHR48082:SF2">
    <property type="entry name" value="ATP SYNTHASE SUBUNIT ALPHA, MITOCHONDRIAL"/>
    <property type="match status" value="1"/>
</dbReference>
<dbReference type="InterPro" id="IPR005294">
    <property type="entry name" value="ATP_synth_F1_asu"/>
</dbReference>